<protein>
    <recommendedName>
        <fullName evidence="2">Curli production assembly/transport component CsgE</fullName>
    </recommendedName>
</protein>
<dbReference type="AlphaFoldDB" id="A0AB39W5H0"/>
<sequence>MDGFELKGIVIDETKTKVGKDFYDLYYYKYNEYKINAPNIVSISEELSFARNTKLVISMNNETIYEFMAKPDEEYLNNMVQKSIYATYSYLKNLEKENKYFTQY</sequence>
<evidence type="ECO:0000256" key="2">
    <source>
        <dbReference type="ARBA" id="ARBA00014024"/>
    </source>
</evidence>
<dbReference type="RefSeq" id="WP_367757961.1">
    <property type="nucleotide sequence ID" value="NZ_CP165625.1"/>
</dbReference>
<reference evidence="4" key="1">
    <citation type="submission" date="2024-07" db="EMBL/GenBank/DDBJ databases">
        <authorList>
            <person name="Biller S.J."/>
        </authorList>
    </citation>
    <scope>NUCLEOTIDE SEQUENCE</scope>
    <source>
        <strain evidence="4">WC2409</strain>
    </source>
</reference>
<dbReference type="InterPro" id="IPR018900">
    <property type="entry name" value="Curli_CsgE"/>
</dbReference>
<accession>A0AB39W5H0</accession>
<dbReference type="Pfam" id="PF10627">
    <property type="entry name" value="CsgE"/>
    <property type="match status" value="1"/>
</dbReference>
<name>A0AB39W5H0_9FLAO</name>
<proteinExistence type="predicted"/>
<dbReference type="EMBL" id="CP165625">
    <property type="protein sequence ID" value="XDU97150.1"/>
    <property type="molecule type" value="Genomic_DNA"/>
</dbReference>
<keyword evidence="3" id="KW-0732">Signal</keyword>
<comment type="function">
    <text evidence="1">May be involved in the biogenesis of curli organelles.</text>
</comment>
<evidence type="ECO:0000256" key="3">
    <source>
        <dbReference type="ARBA" id="ARBA00022729"/>
    </source>
</evidence>
<evidence type="ECO:0000313" key="4">
    <source>
        <dbReference type="EMBL" id="XDU97150.1"/>
    </source>
</evidence>
<evidence type="ECO:0000256" key="1">
    <source>
        <dbReference type="ARBA" id="ARBA00003989"/>
    </source>
</evidence>
<organism evidence="4">
    <name type="scientific">Flavobacterium sp. WC2409</name>
    <dbReference type="NCBI Taxonomy" id="3234139"/>
    <lineage>
        <taxon>Bacteria</taxon>
        <taxon>Pseudomonadati</taxon>
        <taxon>Bacteroidota</taxon>
        <taxon>Flavobacteriia</taxon>
        <taxon>Flavobacteriales</taxon>
        <taxon>Flavobacteriaceae</taxon>
        <taxon>Flavobacterium</taxon>
    </lineage>
</organism>
<gene>
    <name evidence="4" type="ORF">AB3G34_09990</name>
</gene>